<organism evidence="1 2">
    <name type="scientific">Microcystis aeruginosa FD4</name>
    <dbReference type="NCBI Taxonomy" id="2686288"/>
    <lineage>
        <taxon>Bacteria</taxon>
        <taxon>Bacillati</taxon>
        <taxon>Cyanobacteriota</taxon>
        <taxon>Cyanophyceae</taxon>
        <taxon>Oscillatoriophycideae</taxon>
        <taxon>Chroococcales</taxon>
        <taxon>Microcystaceae</taxon>
        <taxon>Microcystis</taxon>
    </lineage>
</organism>
<protein>
    <submittedName>
        <fullName evidence="1">Uncharacterized protein</fullName>
    </submittedName>
</protein>
<proteinExistence type="predicted"/>
<dbReference type="RefSeq" id="WP_158200753.1">
    <property type="nucleotide sequence ID" value="NZ_CP046973.1"/>
</dbReference>
<evidence type="ECO:0000313" key="1">
    <source>
        <dbReference type="EMBL" id="QGZ90862.1"/>
    </source>
</evidence>
<dbReference type="Proteomes" id="UP000438345">
    <property type="component" value="Chromosome"/>
</dbReference>
<reference evidence="1 2" key="1">
    <citation type="submission" date="2019-12" db="EMBL/GenBank/DDBJ databases">
        <title>Complete genome sequence of Microcystis aeruginosa strain FD4.</title>
        <authorList>
            <person name="Urakawa H."/>
        </authorList>
    </citation>
    <scope>NUCLEOTIDE SEQUENCE [LARGE SCALE GENOMIC DNA]</scope>
    <source>
        <strain evidence="1 2">FD4</strain>
    </source>
</reference>
<dbReference type="AlphaFoldDB" id="A0A857D5N0"/>
<evidence type="ECO:0000313" key="2">
    <source>
        <dbReference type="Proteomes" id="UP000438345"/>
    </source>
</evidence>
<accession>A0A857D5N0</accession>
<name>A0A857D5N0_MICAE</name>
<sequence>MARRRFADLEARLLSYLQSPGASDINSIQDEALRKYAQWKFNTGGDKRKLPASSTRNRQGFKYAIIEPFGMDPTKNELRLAGVSERARTWLVTQPSALKLAVGWKPIPSPSAGTQPSLVRGFVAARAIIRQKAANSSEVTSRITGKKYNTKSGSSQQGYSIPFGSVSNNAEIMQAREIQNAVPNVGFSVSFLPEKYVNAPELATLS</sequence>
<dbReference type="EMBL" id="CP046973">
    <property type="protein sequence ID" value="QGZ90862.1"/>
    <property type="molecule type" value="Genomic_DNA"/>
</dbReference>
<gene>
    <name evidence="1" type="ORF">GQR42_16380</name>
</gene>